<feature type="compositionally biased region" description="Basic residues" evidence="7">
    <location>
        <begin position="502"/>
        <end position="518"/>
    </location>
</feature>
<feature type="compositionally biased region" description="Low complexity" evidence="7">
    <location>
        <begin position="385"/>
        <end position="403"/>
    </location>
</feature>
<evidence type="ECO:0000256" key="3">
    <source>
        <dbReference type="ARBA" id="ARBA00023015"/>
    </source>
</evidence>
<dbReference type="PANTHER" id="PTHR31668:SF26">
    <property type="entry name" value="GLUCOSE TRANSPORT TRANSCRIPTION REGULATOR RGT1-RELATED"/>
    <property type="match status" value="1"/>
</dbReference>
<feature type="region of interest" description="Disordered" evidence="7">
    <location>
        <begin position="223"/>
        <end position="246"/>
    </location>
</feature>
<evidence type="ECO:0000256" key="6">
    <source>
        <dbReference type="ARBA" id="ARBA00023242"/>
    </source>
</evidence>
<feature type="region of interest" description="Disordered" evidence="7">
    <location>
        <begin position="79"/>
        <end position="141"/>
    </location>
</feature>
<sequence length="1194" mass="130800">MSELNTVSTNSSDSAKNGGMSNSPEDMDSAAAASHAIKKRTKASRACDQCRKKKIKCDYKDERGLCSNCQRNGDRCSFERVPLKRGPSKGYTRSSSHSRPNEIQEYNNAKSYNTVESNNSTNNNNGPNSNTVPSTPSRSNSVLLPPLTQYIPQANGVPPSFPNTAIQPTMPAGNLGQQQFWKVPYHEFQHQRKGSIDSLQSDISVRTLNPNEQLSYNTVQQSPITKTTHDSGNAHGSITGSGSASGSGGYWSFIRTSGLLAPTDDHNEEQTRRSSSIPSLLRNTSNSLLLGGQPQLPPPQQPSQSQSQSQPQSQSQSQSQSQPQLQLQLQLQPQPQPPQQQQQQKLQQGQNLYSYSQFSQQQPYNPSISSFGQFAANGFHSRQGSVASEAMSPSAPAMFASASTNPTSNVQQAQRPQEQQGQQFSSESDANRRRQSAPVSVTLSAVRLNGNENNDRNMNNNAGSNSNNNSGSSKDISQNSQESTTTTPVALEATSPGSTSHRGTKKRRKSYVSKKPKPKRDSSISISSRGSSHPISSSSTIVYGQISDVDLIDAYYEFIHAGFPIIPLNKTTLTNDLLLVNTQPISNIHEVNSYVILWFRNSLELLVRVALKQKQGGRFFDNIVGMPLSPGNDNNKPGFTTAVVRDDAEKTRNDSNNEVQETLEVQSVFIAALNECFQKIVDIHPKFRENNEQISPKIKVIYLSTFILLNYILAFVGYDNSFVLGMSVTIFNEFKLYKLILFPGTDIDETRAAVGGEAITENGSTNPSEFEIGSGSAGHINPSNSPNSMDEDMNHYSVLFKRLYILLSVFDSLQSCAFGGPKLLNISIQGSTERFFSNELGSKWCLEQSQLRLKCVLRSLKLGELLSELARNRISMNVVSKPGFDIAKLSFLLSEFVGNQPVSVAQLFCKLLIGKHNFINCLLSLHDAETGVYSELTLELSSKLADSLCSLISIILQILTLILRLNPTNSIDFNYRPPNPPTTDPTVQETSPTGAGNTGATTPSDGNPDFYKKLLGLKQDSETILSDLCRGVISPFAIAILHEIYNITELVKQMPTSLISIMMTATTTQNSQDTKKSQGLVMKLSNSMNEVVQITSVLTMIKPFKIFEHELNKPVASHTGVLSPSSRTDVLWARSGQSIRETPVMKALFGEGQASSTQTPATAAPAESRLENVALENFVSIGWKLLDDSELGWY</sequence>
<dbReference type="SMART" id="SM00066">
    <property type="entry name" value="GAL4"/>
    <property type="match status" value="1"/>
</dbReference>
<proteinExistence type="predicted"/>
<dbReference type="PROSITE" id="PS50048">
    <property type="entry name" value="ZN2_CY6_FUNGAL_2"/>
    <property type="match status" value="1"/>
</dbReference>
<evidence type="ECO:0000256" key="2">
    <source>
        <dbReference type="ARBA" id="ARBA00022833"/>
    </source>
</evidence>
<dbReference type="GO" id="GO:0003677">
    <property type="term" value="F:DNA binding"/>
    <property type="evidence" value="ECO:0007669"/>
    <property type="project" value="UniProtKB-KW"/>
</dbReference>
<protein>
    <submittedName>
        <fullName evidence="9">Glucose-responsive transcription factor</fullName>
    </submittedName>
</protein>
<dbReference type="SUPFAM" id="SSF57701">
    <property type="entry name" value="Zn2/Cys6 DNA-binding domain"/>
    <property type="match status" value="1"/>
</dbReference>
<reference evidence="9 10" key="1">
    <citation type="journal article" date="2019" name="BMC Genomics">
        <title>Chromosome level assembly and comparative genome analysis confirm lager-brewing yeasts originated from a single hybridization.</title>
        <authorList>
            <person name="Salazar A.N."/>
            <person name="Gorter de Vries A.R."/>
            <person name="van den Broek M."/>
            <person name="Brouwers N."/>
            <person name="de la Torre Cortes P."/>
            <person name="Kuijpers N.G.A."/>
            <person name="Daran J.G."/>
            <person name="Abeel T."/>
        </authorList>
    </citation>
    <scope>NUCLEOTIDE SEQUENCE [LARGE SCALE GENOMIC DNA]</scope>
    <source>
        <strain evidence="9 10">CBS 1483</strain>
    </source>
</reference>
<evidence type="ECO:0000259" key="8">
    <source>
        <dbReference type="PROSITE" id="PS50048"/>
    </source>
</evidence>
<evidence type="ECO:0000256" key="7">
    <source>
        <dbReference type="SAM" id="MobiDB-lite"/>
    </source>
</evidence>
<dbReference type="OrthoDB" id="5426978at2759"/>
<feature type="compositionally biased region" description="Polar residues" evidence="7">
    <location>
        <begin position="1"/>
        <end position="24"/>
    </location>
</feature>
<dbReference type="Proteomes" id="UP000501346">
    <property type="component" value="Chromosome SeXI"/>
</dbReference>
<dbReference type="GO" id="GO:0008270">
    <property type="term" value="F:zinc ion binding"/>
    <property type="evidence" value="ECO:0007669"/>
    <property type="project" value="InterPro"/>
</dbReference>
<feature type="compositionally biased region" description="Low complexity" evidence="7">
    <location>
        <begin position="279"/>
        <end position="294"/>
    </location>
</feature>
<feature type="compositionally biased region" description="Polar residues" evidence="7">
    <location>
        <begin position="474"/>
        <end position="488"/>
    </location>
</feature>
<feature type="region of interest" description="Disordered" evidence="7">
    <location>
        <begin position="261"/>
        <end position="350"/>
    </location>
</feature>
<feature type="region of interest" description="Disordered" evidence="7">
    <location>
        <begin position="385"/>
        <end position="537"/>
    </location>
</feature>
<organism evidence="9 10">
    <name type="scientific">Saccharomyces pastorianus</name>
    <name type="common">Lager yeast</name>
    <name type="synonym">Saccharomyces cerevisiae x Saccharomyces eubayanus</name>
    <dbReference type="NCBI Taxonomy" id="27292"/>
    <lineage>
        <taxon>Eukaryota</taxon>
        <taxon>Fungi</taxon>
        <taxon>Dikarya</taxon>
        <taxon>Ascomycota</taxon>
        <taxon>Saccharomycotina</taxon>
        <taxon>Saccharomycetes</taxon>
        <taxon>Saccharomycetales</taxon>
        <taxon>Saccharomycetaceae</taxon>
        <taxon>Saccharomyces</taxon>
    </lineage>
</organism>
<dbReference type="InterPro" id="IPR001138">
    <property type="entry name" value="Zn2Cys6_DnaBD"/>
</dbReference>
<feature type="compositionally biased region" description="Basic and acidic residues" evidence="7">
    <location>
        <begin position="263"/>
        <end position="272"/>
    </location>
</feature>
<dbReference type="CDD" id="cd00067">
    <property type="entry name" value="GAL4"/>
    <property type="match status" value="1"/>
</dbReference>
<keyword evidence="1" id="KW-0479">Metal-binding</keyword>
<gene>
    <name evidence="9" type="primary">RGT1_4</name>
    <name evidence="9" type="ORF">GRS66_009037</name>
</gene>
<dbReference type="PANTHER" id="PTHR31668">
    <property type="entry name" value="GLUCOSE TRANSPORT TRANSCRIPTION REGULATOR RGT1-RELATED-RELATED"/>
    <property type="match status" value="1"/>
</dbReference>
<evidence type="ECO:0000256" key="1">
    <source>
        <dbReference type="ARBA" id="ARBA00022723"/>
    </source>
</evidence>
<feature type="compositionally biased region" description="Low complexity" evidence="7">
    <location>
        <begin position="990"/>
        <end position="1004"/>
    </location>
</feature>
<feature type="compositionally biased region" description="Low complexity" evidence="7">
    <location>
        <begin position="523"/>
        <end position="537"/>
    </location>
</feature>
<dbReference type="GO" id="GO:0000981">
    <property type="term" value="F:DNA-binding transcription factor activity, RNA polymerase II-specific"/>
    <property type="evidence" value="ECO:0007669"/>
    <property type="project" value="InterPro"/>
</dbReference>
<accession>A0A6C1EC07</accession>
<dbReference type="InterPro" id="IPR050797">
    <property type="entry name" value="Carb_Metab_Trans_Reg"/>
</dbReference>
<feature type="compositionally biased region" description="Low complexity" evidence="7">
    <location>
        <begin position="411"/>
        <end position="423"/>
    </location>
</feature>
<dbReference type="PROSITE" id="PS00463">
    <property type="entry name" value="ZN2_CY6_FUNGAL_1"/>
    <property type="match status" value="1"/>
</dbReference>
<feature type="domain" description="Zn(2)-C6 fungal-type" evidence="8">
    <location>
        <begin position="46"/>
        <end position="78"/>
    </location>
</feature>
<feature type="region of interest" description="Disordered" evidence="7">
    <location>
        <begin position="973"/>
        <end position="1007"/>
    </location>
</feature>
<keyword evidence="2" id="KW-0862">Zinc</keyword>
<evidence type="ECO:0000256" key="5">
    <source>
        <dbReference type="ARBA" id="ARBA00023163"/>
    </source>
</evidence>
<name>A0A6C1EC07_SACPS</name>
<evidence type="ECO:0000313" key="10">
    <source>
        <dbReference type="Proteomes" id="UP000501346"/>
    </source>
</evidence>
<dbReference type="InterPro" id="IPR036864">
    <property type="entry name" value="Zn2-C6_fun-type_DNA-bd_sf"/>
</dbReference>
<feature type="region of interest" description="Disordered" evidence="7">
    <location>
        <begin position="1"/>
        <end position="46"/>
    </location>
</feature>
<feature type="compositionally biased region" description="Low complexity" evidence="7">
    <location>
        <begin position="111"/>
        <end position="141"/>
    </location>
</feature>
<dbReference type="AlphaFoldDB" id="A0A6C1EC07"/>
<feature type="compositionally biased region" description="Low complexity" evidence="7">
    <location>
        <begin position="449"/>
        <end position="473"/>
    </location>
</feature>
<keyword evidence="5" id="KW-0804">Transcription</keyword>
<dbReference type="Gene3D" id="4.10.240.10">
    <property type="entry name" value="Zn(2)-C6 fungal-type DNA-binding domain"/>
    <property type="match status" value="1"/>
</dbReference>
<keyword evidence="6" id="KW-0539">Nucleus</keyword>
<evidence type="ECO:0000313" key="9">
    <source>
        <dbReference type="EMBL" id="QID86410.1"/>
    </source>
</evidence>
<evidence type="ECO:0000256" key="4">
    <source>
        <dbReference type="ARBA" id="ARBA00023125"/>
    </source>
</evidence>
<dbReference type="EMBL" id="CP049008">
    <property type="protein sequence ID" value="QID86410.1"/>
    <property type="molecule type" value="Genomic_DNA"/>
</dbReference>
<dbReference type="Pfam" id="PF00172">
    <property type="entry name" value="Zn_clus"/>
    <property type="match status" value="1"/>
</dbReference>
<feature type="compositionally biased region" description="Low complexity" evidence="7">
    <location>
        <begin position="302"/>
        <end position="350"/>
    </location>
</feature>
<keyword evidence="4" id="KW-0238">DNA-binding</keyword>
<keyword evidence="10" id="KW-1185">Reference proteome</keyword>
<keyword evidence="3" id="KW-0805">Transcription regulation</keyword>